<keyword evidence="10" id="KW-1185">Reference proteome</keyword>
<accession>A0A8J1XK83</accession>
<dbReference type="PANTHER" id="PTHR12120">
    <property type="entry name" value="TNFR-CYS DOMAIN-CONTAINING PROTEIN"/>
    <property type="match status" value="1"/>
</dbReference>
<evidence type="ECO:0000256" key="1">
    <source>
        <dbReference type="ARBA" id="ARBA00004167"/>
    </source>
</evidence>
<dbReference type="AlphaFoldDB" id="A0A8J1XK83"/>
<dbReference type="PANTHER" id="PTHR12120:SF10">
    <property type="entry name" value="TNFR-CYS DOMAIN-CONTAINING PROTEIN"/>
    <property type="match status" value="1"/>
</dbReference>
<evidence type="ECO:0000313" key="9">
    <source>
        <dbReference type="EMBL" id="CAH1777938.1"/>
    </source>
</evidence>
<keyword evidence="4" id="KW-1133">Transmembrane helix</keyword>
<dbReference type="Proteomes" id="UP000749559">
    <property type="component" value="Unassembled WGS sequence"/>
</dbReference>
<sequence>MKLKLILGLLLVSLVQVKTNAKLCEGGFNIRTMTKDQCKQCENRRWISSKGSCQTCISCLPGWGLSQACGNGNGNDIRIECILCNHTNHRYSDKHDTKQCKRSPQCHTFNRVYNKTATPTSRAVCGPCKNGYFIPSSMNFFPGTLRACDDCALAMSKKDKEACALATEHANDETSETNVSDIIADFGGAIIERNNTSKSNNTVRGPSRKSLLGDVSLTVVAPIIVAAIIAIVIDQVFFHRYCRRRVNECTEILNNSKSDADVSKDANVTLPLSPPDNEPLFTHEDDSLGHTRKVSVQEQIMKGQYTKIPDVDFGADFKDKNRERNIEQLQTAGGDDQVHLDHRTAAATYNRLDAGNEGGDIGKNCDADNMKSPTNGSGDPVHNNAVNSDGIMGIQTGKIIKKDRVTPMETAGFKYITVMNAAEDASNYDKAIKMLNDLPPSSVPSISHLPSGIRSTVCQMLNKDSSYKDLGWSFYPKDGHNYYKFDVANMPNKCEDLLDRLITEKNVDILELLKHINDIERTDARDCLAKFIINNPPKLRS</sequence>
<protein>
    <submittedName>
        <fullName evidence="9">Uncharacterized protein</fullName>
    </submittedName>
</protein>
<dbReference type="GO" id="GO:0043123">
    <property type="term" value="P:positive regulation of canonical NF-kappaB signal transduction"/>
    <property type="evidence" value="ECO:0007669"/>
    <property type="project" value="InterPro"/>
</dbReference>
<keyword evidence="5" id="KW-0472">Membrane</keyword>
<dbReference type="GO" id="GO:0046330">
    <property type="term" value="P:positive regulation of JNK cascade"/>
    <property type="evidence" value="ECO:0007669"/>
    <property type="project" value="InterPro"/>
</dbReference>
<evidence type="ECO:0000256" key="4">
    <source>
        <dbReference type="ARBA" id="ARBA00022989"/>
    </source>
</evidence>
<dbReference type="SUPFAM" id="SSF47986">
    <property type="entry name" value="DEATH domain"/>
    <property type="match status" value="1"/>
</dbReference>
<dbReference type="GO" id="GO:0005886">
    <property type="term" value="C:plasma membrane"/>
    <property type="evidence" value="ECO:0007669"/>
    <property type="project" value="TreeGrafter"/>
</dbReference>
<evidence type="ECO:0000313" key="10">
    <source>
        <dbReference type="Proteomes" id="UP000749559"/>
    </source>
</evidence>
<keyword evidence="3" id="KW-0677">Repeat</keyword>
<evidence type="ECO:0000256" key="5">
    <source>
        <dbReference type="ARBA" id="ARBA00023136"/>
    </source>
</evidence>
<dbReference type="GO" id="GO:0038023">
    <property type="term" value="F:signaling receptor activity"/>
    <property type="evidence" value="ECO:0007669"/>
    <property type="project" value="InterPro"/>
</dbReference>
<gene>
    <name evidence="9" type="ORF">OFUS_LOCUS4921</name>
</gene>
<keyword evidence="6" id="KW-1015">Disulfide bond</keyword>
<dbReference type="InterPro" id="IPR047526">
    <property type="entry name" value="TNR19/27/EDAR"/>
</dbReference>
<comment type="caution">
    <text evidence="9">The sequence shown here is derived from an EMBL/GenBank/DDBJ whole genome shotgun (WGS) entry which is preliminary data.</text>
</comment>
<dbReference type="InterPro" id="IPR011029">
    <property type="entry name" value="DEATH-like_dom_sf"/>
</dbReference>
<evidence type="ECO:0000256" key="6">
    <source>
        <dbReference type="ARBA" id="ARBA00023157"/>
    </source>
</evidence>
<evidence type="ECO:0000256" key="7">
    <source>
        <dbReference type="ARBA" id="ARBA00023170"/>
    </source>
</evidence>
<keyword evidence="2" id="KW-0812">Transmembrane</keyword>
<proteinExistence type="predicted"/>
<keyword evidence="8" id="KW-0325">Glycoprotein</keyword>
<evidence type="ECO:0000256" key="2">
    <source>
        <dbReference type="ARBA" id="ARBA00022692"/>
    </source>
</evidence>
<keyword evidence="7" id="KW-0675">Receptor</keyword>
<dbReference type="Gene3D" id="2.10.50.10">
    <property type="entry name" value="Tumor Necrosis Factor Receptor, subunit A, domain 2"/>
    <property type="match status" value="1"/>
</dbReference>
<reference evidence="9" key="1">
    <citation type="submission" date="2022-03" db="EMBL/GenBank/DDBJ databases">
        <authorList>
            <person name="Martin C."/>
        </authorList>
    </citation>
    <scope>NUCLEOTIDE SEQUENCE</scope>
</reference>
<comment type="subcellular location">
    <subcellularLocation>
        <location evidence="1">Membrane</location>
        <topology evidence="1">Single-pass membrane protein</topology>
    </subcellularLocation>
</comment>
<evidence type="ECO:0000256" key="8">
    <source>
        <dbReference type="ARBA" id="ARBA00023180"/>
    </source>
</evidence>
<organism evidence="9 10">
    <name type="scientific">Owenia fusiformis</name>
    <name type="common">Polychaete worm</name>
    <dbReference type="NCBI Taxonomy" id="6347"/>
    <lineage>
        <taxon>Eukaryota</taxon>
        <taxon>Metazoa</taxon>
        <taxon>Spiralia</taxon>
        <taxon>Lophotrochozoa</taxon>
        <taxon>Annelida</taxon>
        <taxon>Polychaeta</taxon>
        <taxon>Sedentaria</taxon>
        <taxon>Canalipalpata</taxon>
        <taxon>Sabellida</taxon>
        <taxon>Oweniida</taxon>
        <taxon>Oweniidae</taxon>
        <taxon>Owenia</taxon>
    </lineage>
</organism>
<name>A0A8J1XK83_OWEFU</name>
<evidence type="ECO:0000256" key="3">
    <source>
        <dbReference type="ARBA" id="ARBA00022737"/>
    </source>
</evidence>
<dbReference type="EMBL" id="CAIIXF020000002">
    <property type="protein sequence ID" value="CAH1777938.1"/>
    <property type="molecule type" value="Genomic_DNA"/>
</dbReference>